<dbReference type="EMBL" id="CP108110">
    <property type="protein sequence ID" value="WUQ87645.1"/>
    <property type="molecule type" value="Genomic_DNA"/>
</dbReference>
<evidence type="ECO:0000259" key="2">
    <source>
        <dbReference type="PROSITE" id="PS50975"/>
    </source>
</evidence>
<keyword evidence="3" id="KW-0436">Ligase</keyword>
<evidence type="ECO:0000313" key="3">
    <source>
        <dbReference type="EMBL" id="WUQ87645.1"/>
    </source>
</evidence>
<keyword evidence="1" id="KW-0547">Nucleotide-binding</keyword>
<sequence>MLILPSARPARTAARNGHSTRVLIGNDFSEDVRTDRGWTGWWVQRIAWFAEDGDILVLPVRPEEDFLDYVTSSTGVRRESLTVVVPPAHAGSEGTLSPARLADPEFVEALELAVGEREVTHLSALWPDAAVARLAAALGVRDAMPGHGFVDQAGGVMVNSKSAFRTIAGGAGVPMPEGAVLVSPQVAEEAILDLLGGGPVMVKHDFLSGGRGNEILTTGETFRPIGARRVITVAGREDVRSYLRERWEWLTAGGRGRPVAERYVRDSSAFFSEFLLTDEGVELTGDGELLSAPYAVGQIMPSQGLEPEVLDGIVGGGRRLAEALHAIGYRGVLGPDAIVTPDREVLFTEYNGRVTGSTHIYGRIGGIVVGEGFGKDRIILERVWPEGWATTSFAAALAAVEGAGLRYDPATRTGVVLTNAFDGNNGVMYCIVAEDLASAWACDRALKPVFAIAGPAGSPARVPARP</sequence>
<dbReference type="InterPro" id="IPR011761">
    <property type="entry name" value="ATP-grasp"/>
</dbReference>
<feature type="domain" description="ATP-grasp" evidence="2">
    <location>
        <begin position="165"/>
        <end position="384"/>
    </location>
</feature>
<organism evidence="3 4">
    <name type="scientific">Kitasatospora purpeofusca</name>
    <dbReference type="NCBI Taxonomy" id="67352"/>
    <lineage>
        <taxon>Bacteria</taxon>
        <taxon>Bacillati</taxon>
        <taxon>Actinomycetota</taxon>
        <taxon>Actinomycetes</taxon>
        <taxon>Kitasatosporales</taxon>
        <taxon>Streptomycetaceae</taxon>
        <taxon>Kitasatospora</taxon>
    </lineage>
</organism>
<evidence type="ECO:0000256" key="1">
    <source>
        <dbReference type="PROSITE-ProRule" id="PRU00409"/>
    </source>
</evidence>
<dbReference type="InterPro" id="IPR041356">
    <property type="entry name" value="PGM1_C"/>
</dbReference>
<dbReference type="PROSITE" id="PS50975">
    <property type="entry name" value="ATP_GRASP"/>
    <property type="match status" value="1"/>
</dbReference>
<dbReference type="RefSeq" id="WP_328958202.1">
    <property type="nucleotide sequence ID" value="NZ_CP108110.1"/>
</dbReference>
<dbReference type="Pfam" id="PF18105">
    <property type="entry name" value="PGM1_C"/>
    <property type="match status" value="1"/>
</dbReference>
<protein>
    <submittedName>
        <fullName evidence="3">Peptide ligase PGM1-related protein</fullName>
    </submittedName>
</protein>
<name>A0ABZ1UB63_9ACTN</name>
<proteinExistence type="predicted"/>
<evidence type="ECO:0000313" key="4">
    <source>
        <dbReference type="Proteomes" id="UP001432222"/>
    </source>
</evidence>
<dbReference type="GO" id="GO:0016874">
    <property type="term" value="F:ligase activity"/>
    <property type="evidence" value="ECO:0007669"/>
    <property type="project" value="UniProtKB-KW"/>
</dbReference>
<dbReference type="SUPFAM" id="SSF56059">
    <property type="entry name" value="Glutathione synthetase ATP-binding domain-like"/>
    <property type="match status" value="1"/>
</dbReference>
<dbReference type="Pfam" id="PF18604">
    <property type="entry name" value="PreAtp-grasp"/>
    <property type="match status" value="1"/>
</dbReference>
<dbReference type="InterPro" id="IPR040754">
    <property type="entry name" value="PreAtp-grasp"/>
</dbReference>
<keyword evidence="1" id="KW-0067">ATP-binding</keyword>
<gene>
    <name evidence="3" type="ORF">OHA16_34525</name>
</gene>
<keyword evidence="4" id="KW-1185">Reference proteome</keyword>
<dbReference type="Proteomes" id="UP001432222">
    <property type="component" value="Chromosome"/>
</dbReference>
<accession>A0ABZ1UB63</accession>
<reference evidence="3" key="1">
    <citation type="submission" date="2022-10" db="EMBL/GenBank/DDBJ databases">
        <title>The complete genomes of actinobacterial strains from the NBC collection.</title>
        <authorList>
            <person name="Joergensen T.S."/>
            <person name="Alvarez Arevalo M."/>
            <person name="Sterndorff E.B."/>
            <person name="Faurdal D."/>
            <person name="Vuksanovic O."/>
            <person name="Mourched A.-S."/>
            <person name="Charusanti P."/>
            <person name="Shaw S."/>
            <person name="Blin K."/>
            <person name="Weber T."/>
        </authorList>
    </citation>
    <scope>NUCLEOTIDE SEQUENCE</scope>
    <source>
        <strain evidence="3">NBC_00222</strain>
    </source>
</reference>